<protein>
    <submittedName>
        <fullName evidence="1">Uncharacterized protein</fullName>
    </submittedName>
</protein>
<reference evidence="1 2" key="1">
    <citation type="journal article" date="2023" name="Insect Mol. Biol.">
        <title>Genome sequencing provides insights into the evolution of gene families encoding plant cell wall-degrading enzymes in longhorned beetles.</title>
        <authorList>
            <person name="Shin N.R."/>
            <person name="Okamura Y."/>
            <person name="Kirsch R."/>
            <person name="Pauchet Y."/>
        </authorList>
    </citation>
    <scope>NUCLEOTIDE SEQUENCE [LARGE SCALE GENOMIC DNA]</scope>
    <source>
        <strain evidence="1">EAD_L_NR</strain>
    </source>
</reference>
<organism evidence="1 2">
    <name type="scientific">Exocentrus adspersus</name>
    <dbReference type="NCBI Taxonomy" id="1586481"/>
    <lineage>
        <taxon>Eukaryota</taxon>
        <taxon>Metazoa</taxon>
        <taxon>Ecdysozoa</taxon>
        <taxon>Arthropoda</taxon>
        <taxon>Hexapoda</taxon>
        <taxon>Insecta</taxon>
        <taxon>Pterygota</taxon>
        <taxon>Neoptera</taxon>
        <taxon>Endopterygota</taxon>
        <taxon>Coleoptera</taxon>
        <taxon>Polyphaga</taxon>
        <taxon>Cucujiformia</taxon>
        <taxon>Chrysomeloidea</taxon>
        <taxon>Cerambycidae</taxon>
        <taxon>Lamiinae</taxon>
        <taxon>Acanthocinini</taxon>
        <taxon>Exocentrus</taxon>
    </lineage>
</organism>
<dbReference type="AlphaFoldDB" id="A0AAV8VEV9"/>
<sequence length="175" mass="20641">MKLLSRRSLPYEIPQGEEEYEFYTFQCKFKQYECKKCKSKGYIAAACRKSINNVEEMNEIIEMLKKHFSRVPLSVTNVLLKTYNGEILKPCDYTSFLPIYLVMIVPYMLCHYVRNYQVDRSNLAQHVWDNHHQINWKEASIIQKEQNFGKRKLKESACIQLNGGVFPNNVFPVSI</sequence>
<comment type="caution">
    <text evidence="1">The sequence shown here is derived from an EMBL/GenBank/DDBJ whole genome shotgun (WGS) entry which is preliminary data.</text>
</comment>
<evidence type="ECO:0000313" key="1">
    <source>
        <dbReference type="EMBL" id="KAJ8912715.1"/>
    </source>
</evidence>
<proteinExistence type="predicted"/>
<keyword evidence="2" id="KW-1185">Reference proteome</keyword>
<name>A0AAV8VEV9_9CUCU</name>
<dbReference type="Proteomes" id="UP001159042">
    <property type="component" value="Unassembled WGS sequence"/>
</dbReference>
<dbReference type="EMBL" id="JANEYG010000114">
    <property type="protein sequence ID" value="KAJ8912715.1"/>
    <property type="molecule type" value="Genomic_DNA"/>
</dbReference>
<evidence type="ECO:0000313" key="2">
    <source>
        <dbReference type="Proteomes" id="UP001159042"/>
    </source>
</evidence>
<gene>
    <name evidence="1" type="ORF">NQ315_012269</name>
</gene>
<accession>A0AAV8VEV9</accession>